<dbReference type="Proteomes" id="UP000198211">
    <property type="component" value="Unassembled WGS sequence"/>
</dbReference>
<dbReference type="OrthoDB" id="62228at2759"/>
<sequence length="128" mass="13901">MTGNNDKPVTDRLLACVLQSAAPIPATTEYHVDGYRVVRRQETERRGDAYATYAGTCTLMCTTLDMILDTSGNDLGYNVTRDTLRIVVDGEKDSGNTGDTGYLIKGALPVLVMPFWAALLSHVMLSLA</sequence>
<comment type="caution">
    <text evidence="2">The sequence shown here is derived from an EMBL/GenBank/DDBJ whole genome shotgun (WGS) entry which is preliminary data.</text>
</comment>
<organism evidence="2 3">
    <name type="scientific">Phytophthora megakarya</name>
    <dbReference type="NCBI Taxonomy" id="4795"/>
    <lineage>
        <taxon>Eukaryota</taxon>
        <taxon>Sar</taxon>
        <taxon>Stramenopiles</taxon>
        <taxon>Oomycota</taxon>
        <taxon>Peronosporomycetes</taxon>
        <taxon>Peronosporales</taxon>
        <taxon>Peronosporaceae</taxon>
        <taxon>Phytophthora</taxon>
    </lineage>
</organism>
<name>A0A225V1G8_9STRA</name>
<reference evidence="3" key="1">
    <citation type="submission" date="2017-03" db="EMBL/GenBank/DDBJ databases">
        <title>Phytopthora megakarya and P. palmivora, two closely related causual agents of cacao black pod achieved similar genome size and gene model numbers by different mechanisms.</title>
        <authorList>
            <person name="Ali S."/>
            <person name="Shao J."/>
            <person name="Larry D.J."/>
            <person name="Kronmiller B."/>
            <person name="Shen D."/>
            <person name="Strem M.D."/>
            <person name="Melnick R.L."/>
            <person name="Guiltinan M.J."/>
            <person name="Tyler B.M."/>
            <person name="Meinhardt L.W."/>
            <person name="Bailey B.A."/>
        </authorList>
    </citation>
    <scope>NUCLEOTIDE SEQUENCE [LARGE SCALE GENOMIC DNA]</scope>
    <source>
        <strain evidence="3">zdho120</strain>
    </source>
</reference>
<keyword evidence="3" id="KW-1185">Reference proteome</keyword>
<dbReference type="AlphaFoldDB" id="A0A225V1G8"/>
<gene>
    <name evidence="2" type="ORF">PHMEG_00030264</name>
</gene>
<protein>
    <submittedName>
        <fullName evidence="2">Transmembrane protein</fullName>
    </submittedName>
</protein>
<accession>A0A225V1G8</accession>
<feature type="transmembrane region" description="Helical" evidence="1">
    <location>
        <begin position="102"/>
        <end position="125"/>
    </location>
</feature>
<evidence type="ECO:0000313" key="3">
    <source>
        <dbReference type="Proteomes" id="UP000198211"/>
    </source>
</evidence>
<keyword evidence="1 2" id="KW-0812">Transmembrane</keyword>
<evidence type="ECO:0000313" key="2">
    <source>
        <dbReference type="EMBL" id="OWY98858.1"/>
    </source>
</evidence>
<proteinExistence type="predicted"/>
<dbReference type="EMBL" id="NBNE01009004">
    <property type="protein sequence ID" value="OWY98858.1"/>
    <property type="molecule type" value="Genomic_DNA"/>
</dbReference>
<dbReference type="STRING" id="4795.A0A225V1G8"/>
<evidence type="ECO:0000256" key="1">
    <source>
        <dbReference type="SAM" id="Phobius"/>
    </source>
</evidence>
<keyword evidence="1" id="KW-0472">Membrane</keyword>
<keyword evidence="1" id="KW-1133">Transmembrane helix</keyword>